<dbReference type="Proteomes" id="UP000473571">
    <property type="component" value="Unassembled WGS sequence"/>
</dbReference>
<organism evidence="1 2">
    <name type="scientific">Burkholderia territorii</name>
    <dbReference type="NCBI Taxonomy" id="1503055"/>
    <lineage>
        <taxon>Bacteria</taxon>
        <taxon>Pseudomonadati</taxon>
        <taxon>Pseudomonadota</taxon>
        <taxon>Betaproteobacteria</taxon>
        <taxon>Burkholderiales</taxon>
        <taxon>Burkholderiaceae</taxon>
        <taxon>Burkholderia</taxon>
        <taxon>Burkholderia cepacia complex</taxon>
    </lineage>
</organism>
<comment type="caution">
    <text evidence="1">The sequence shown here is derived from an EMBL/GenBank/DDBJ whole genome shotgun (WGS) entry which is preliminary data.</text>
</comment>
<dbReference type="RefSeq" id="WP_170296656.1">
    <property type="nucleotide sequence ID" value="NZ_VZOL01000069.1"/>
</dbReference>
<name>A0A6L3NJK7_9BURK</name>
<proteinExistence type="predicted"/>
<sequence>MIQNFWLELLIISCAAPLLAHHFRTEQMAKICRKIGPPRNISFWTMVFHPRYWHLWSLRQWEAQFARQEDAESKSRRD</sequence>
<accession>A0A6L3NJK7</accession>
<reference evidence="1 2" key="1">
    <citation type="submission" date="2019-09" db="EMBL/GenBank/DDBJ databases">
        <title>Draft genome sequences of 48 bacterial type strains from the CCUG.</title>
        <authorList>
            <person name="Tunovic T."/>
            <person name="Pineiro-Iglesias B."/>
            <person name="Unosson C."/>
            <person name="Inganas E."/>
            <person name="Ohlen M."/>
            <person name="Cardew S."/>
            <person name="Jensie-Markopoulos S."/>
            <person name="Salva-Serra F."/>
            <person name="Jaen-Luchoro D."/>
            <person name="Karlsson R."/>
            <person name="Svensson-Stadler L."/>
            <person name="Chun J."/>
            <person name="Moore E."/>
        </authorList>
    </citation>
    <scope>NUCLEOTIDE SEQUENCE [LARGE SCALE GENOMIC DNA]</scope>
    <source>
        <strain evidence="1 2">CCUG 65687</strain>
    </source>
</reference>
<protein>
    <submittedName>
        <fullName evidence="1">Uncharacterized protein</fullName>
    </submittedName>
</protein>
<evidence type="ECO:0000313" key="2">
    <source>
        <dbReference type="Proteomes" id="UP000473571"/>
    </source>
</evidence>
<gene>
    <name evidence="1" type="ORF">F7R13_08820</name>
</gene>
<dbReference type="EMBL" id="VZOL01000069">
    <property type="protein sequence ID" value="KAB0684434.1"/>
    <property type="molecule type" value="Genomic_DNA"/>
</dbReference>
<dbReference type="AlphaFoldDB" id="A0A6L3NJK7"/>
<evidence type="ECO:0000313" key="1">
    <source>
        <dbReference type="EMBL" id="KAB0684434.1"/>
    </source>
</evidence>